<name>A0A8H4AVG8_GIGMA</name>
<evidence type="ECO:0000256" key="1">
    <source>
        <dbReference type="PROSITE-ProRule" id="PRU00325"/>
    </source>
</evidence>
<reference evidence="3 4" key="1">
    <citation type="journal article" date="2019" name="Environ. Microbiol.">
        <title>At the nexus of three kingdoms: the genome of the mycorrhizal fungus Gigaspora margarita provides insights into plant, endobacterial and fungal interactions.</title>
        <authorList>
            <person name="Venice F."/>
            <person name="Ghignone S."/>
            <person name="Salvioli di Fossalunga A."/>
            <person name="Amselem J."/>
            <person name="Novero M."/>
            <person name="Xianan X."/>
            <person name="Sedzielewska Toro K."/>
            <person name="Morin E."/>
            <person name="Lipzen A."/>
            <person name="Grigoriev I.V."/>
            <person name="Henrissat B."/>
            <person name="Martin F.M."/>
            <person name="Bonfante P."/>
        </authorList>
    </citation>
    <scope>NUCLEOTIDE SEQUENCE [LARGE SCALE GENOMIC DNA]</scope>
    <source>
        <strain evidence="3 4">BEG34</strain>
    </source>
</reference>
<keyword evidence="1" id="KW-0862">Zinc</keyword>
<keyword evidence="1" id="KW-0479">Metal-binding</keyword>
<protein>
    <submittedName>
        <fullName evidence="3">Protein far1-related sequence 5-like</fullName>
    </submittedName>
</protein>
<dbReference type="OrthoDB" id="2425451at2759"/>
<dbReference type="AlphaFoldDB" id="A0A8H4AVG8"/>
<evidence type="ECO:0000259" key="2">
    <source>
        <dbReference type="PROSITE" id="PS50966"/>
    </source>
</evidence>
<proteinExistence type="predicted"/>
<dbReference type="EMBL" id="WTPW01000198">
    <property type="protein sequence ID" value="KAF0536682.1"/>
    <property type="molecule type" value="Genomic_DNA"/>
</dbReference>
<gene>
    <name evidence="3" type="ORF">F8M41_009078</name>
</gene>
<evidence type="ECO:0000313" key="3">
    <source>
        <dbReference type="EMBL" id="KAF0536682.1"/>
    </source>
</evidence>
<dbReference type="InterPro" id="IPR007527">
    <property type="entry name" value="Znf_SWIM"/>
</dbReference>
<feature type="domain" description="SWIM-type" evidence="2">
    <location>
        <begin position="252"/>
        <end position="286"/>
    </location>
</feature>
<accession>A0A8H4AVG8</accession>
<organism evidence="3 4">
    <name type="scientific">Gigaspora margarita</name>
    <dbReference type="NCBI Taxonomy" id="4874"/>
    <lineage>
        <taxon>Eukaryota</taxon>
        <taxon>Fungi</taxon>
        <taxon>Fungi incertae sedis</taxon>
        <taxon>Mucoromycota</taxon>
        <taxon>Glomeromycotina</taxon>
        <taxon>Glomeromycetes</taxon>
        <taxon>Diversisporales</taxon>
        <taxon>Gigasporaceae</taxon>
        <taxon>Gigaspora</taxon>
    </lineage>
</organism>
<comment type="caution">
    <text evidence="3">The sequence shown here is derived from an EMBL/GenBank/DDBJ whole genome shotgun (WGS) entry which is preliminary data.</text>
</comment>
<keyword evidence="1" id="KW-0863">Zinc-finger</keyword>
<dbReference type="GO" id="GO:0008270">
    <property type="term" value="F:zinc ion binding"/>
    <property type="evidence" value="ECO:0007669"/>
    <property type="project" value="UniProtKB-KW"/>
</dbReference>
<dbReference type="PANTHER" id="PTHR47718">
    <property type="entry name" value="OS01G0519700 PROTEIN"/>
    <property type="match status" value="1"/>
</dbReference>
<dbReference type="PANTHER" id="PTHR47718:SF13">
    <property type="entry name" value="OS09G0290500 PROTEIN"/>
    <property type="match status" value="1"/>
</dbReference>
<evidence type="ECO:0000313" key="4">
    <source>
        <dbReference type="Proteomes" id="UP000439903"/>
    </source>
</evidence>
<dbReference type="Proteomes" id="UP000439903">
    <property type="component" value="Unassembled WGS sequence"/>
</dbReference>
<sequence length="457" mass="52880">MWDDIELLAASNVHTRSIINVLTRKYPDKYIHARNVYNIVQTIKAEKGKLSDAEAAYKELMQKKTRRTRLILQALLNASGGLAPKVVYTDADPAITILPEYQLYPHWEAWVLAFTHHFFNCGIQSTQRVEVYNAILKKSLNGTRSLMEVVSTIERHLAKESQYVPLNETIGELPHTMLTSYRDFYFIAIDRVCTKFLTLAVLKLQHYQMDQCVENLYDEKLIELAELLQDTSHTNIKKLWIVSHIDQQKFHYVILLDNAVHLCTCLTLVNRGIICCHFFAVLLESNIAQFYIGIIAKRWFNDRVIEKNVGVNSEHAISIRNGQGFGTFKHEVRVDFCYIDSICGQYVFTPKVQHQLKSQALYGKGFGLMKKTLNLAIETRCTEELYRLHQRFIEEMEKQLAEKEGHIIQSNDKNDFYGTISNPLQSRMKRRKCHKRIASFNNSTGARKKVLKEATNI</sequence>
<dbReference type="PROSITE" id="PS50966">
    <property type="entry name" value="ZF_SWIM"/>
    <property type="match status" value="1"/>
</dbReference>
<keyword evidence="4" id="KW-1185">Reference proteome</keyword>